<dbReference type="PANTHER" id="PTHR48084">
    <property type="entry name" value="2-OXOGLUTARATE OXIDOREDUCTASE SUBUNIT KORB-RELATED"/>
    <property type="match status" value="1"/>
</dbReference>
<reference evidence="4" key="1">
    <citation type="journal article" date="2022" name="Int. J. Syst. Evol. Microbiol.">
        <title>Anaeromyxobacter oryzae sp. nov., Anaeromyxobacter diazotrophicus sp. nov. and Anaeromyxobacter paludicola sp. nov., isolated from paddy soils.</title>
        <authorList>
            <person name="Itoh H."/>
            <person name="Xu Z."/>
            <person name="Mise K."/>
            <person name="Masuda Y."/>
            <person name="Ushijima N."/>
            <person name="Hayakawa C."/>
            <person name="Shiratori Y."/>
            <person name="Senoo K."/>
        </authorList>
    </citation>
    <scope>NUCLEOTIDE SEQUENCE [LARGE SCALE GENOMIC DNA]</scope>
    <source>
        <strain evidence="4">Red630</strain>
    </source>
</reference>
<sequence length="351" mass="38352">METTTNGQNGAPALPLYTKKDFESGVDPRWCPGCGDFSIINQVQKLLPTVGVPREKIVFISGIGCSSRFPYYMNNYGMHTLHGRAPSFASGLKVSRPDLMVWVITGDGDALAIGGNHFIHAMRRNMDIKLVMFNNRIYGLTKGQVSPTSELGKKTKTTPYGSPDYPFNPPALALGAGATFVARTVDVEGAHMGGVLKAAAEHKGSTYVEVYQNCPVFNDGAYTYMTEKAVRADSILRMEQGKPLLFGKDGKKGIRFNPQTVHLEVVTVGENGITEKDILVHDATHEDPTIAFMLANLTGKPGFPTPIGVFRDVRQPTCDELTWQQIAEVKEKKGEPTLEKLLASGETWTVK</sequence>
<evidence type="ECO:0000259" key="2">
    <source>
        <dbReference type="Pfam" id="PF02775"/>
    </source>
</evidence>
<name>A0ABN6N2N3_9BACT</name>
<feature type="domain" description="Thiamine pyrophosphate enzyme TPP-binding" evidence="2">
    <location>
        <begin position="63"/>
        <end position="210"/>
    </location>
</feature>
<evidence type="ECO:0000313" key="3">
    <source>
        <dbReference type="EMBL" id="BDG07467.1"/>
    </source>
</evidence>
<evidence type="ECO:0000313" key="4">
    <source>
        <dbReference type="Proteomes" id="UP001162734"/>
    </source>
</evidence>
<dbReference type="RefSeq" id="WP_248344220.1">
    <property type="nucleotide sequence ID" value="NZ_AP025592.1"/>
</dbReference>
<dbReference type="EMBL" id="AP025592">
    <property type="protein sequence ID" value="BDG07467.1"/>
    <property type="molecule type" value="Genomic_DNA"/>
</dbReference>
<dbReference type="InterPro" id="IPR051457">
    <property type="entry name" value="2-oxoacid:Fd_oxidoreductase"/>
</dbReference>
<keyword evidence="4" id="KW-1185">Reference proteome</keyword>
<dbReference type="Proteomes" id="UP001162734">
    <property type="component" value="Chromosome"/>
</dbReference>
<dbReference type="Gene3D" id="3.40.50.970">
    <property type="match status" value="1"/>
</dbReference>
<protein>
    <submittedName>
        <fullName evidence="3">2-oxoglutarate ferredoxin oxidoreductase subunit beta</fullName>
    </submittedName>
</protein>
<accession>A0ABN6N2N3</accession>
<dbReference type="PANTHER" id="PTHR48084:SF4">
    <property type="entry name" value="2-OXOGLUTARATE OXIDOREDUCTASE SUBUNIT KORB"/>
    <property type="match status" value="1"/>
</dbReference>
<keyword evidence="1" id="KW-0560">Oxidoreductase</keyword>
<dbReference type="InterPro" id="IPR029061">
    <property type="entry name" value="THDP-binding"/>
</dbReference>
<dbReference type="Pfam" id="PF02775">
    <property type="entry name" value="TPP_enzyme_C"/>
    <property type="match status" value="1"/>
</dbReference>
<gene>
    <name evidence="3" type="primary">korB</name>
    <name evidence="3" type="ORF">AMPC_05800</name>
</gene>
<organism evidence="3 4">
    <name type="scientific">Anaeromyxobacter paludicola</name>
    <dbReference type="NCBI Taxonomy" id="2918171"/>
    <lineage>
        <taxon>Bacteria</taxon>
        <taxon>Pseudomonadati</taxon>
        <taxon>Myxococcota</taxon>
        <taxon>Myxococcia</taxon>
        <taxon>Myxococcales</taxon>
        <taxon>Cystobacterineae</taxon>
        <taxon>Anaeromyxobacteraceae</taxon>
        <taxon>Anaeromyxobacter</taxon>
    </lineage>
</organism>
<proteinExistence type="predicted"/>
<dbReference type="InterPro" id="IPR011766">
    <property type="entry name" value="TPP_enzyme_TPP-bd"/>
</dbReference>
<evidence type="ECO:0000256" key="1">
    <source>
        <dbReference type="ARBA" id="ARBA00023002"/>
    </source>
</evidence>
<dbReference type="SUPFAM" id="SSF52518">
    <property type="entry name" value="Thiamin diphosphate-binding fold (THDP-binding)"/>
    <property type="match status" value="1"/>
</dbReference>
<dbReference type="CDD" id="cd03375">
    <property type="entry name" value="TPP_OGFOR"/>
    <property type="match status" value="1"/>
</dbReference>